<evidence type="ECO:0000313" key="7">
    <source>
        <dbReference type="EMBL" id="MBS4538758.1"/>
    </source>
</evidence>
<feature type="domain" description="Calcineurin-like phosphoesterase" evidence="6">
    <location>
        <begin position="24"/>
        <end position="230"/>
    </location>
</feature>
<dbReference type="PANTHER" id="PTHR34990">
    <property type="entry name" value="UDP-2,3-DIACYLGLUCOSAMINE HYDROLASE-RELATED"/>
    <property type="match status" value="1"/>
</dbReference>
<keyword evidence="8" id="KW-1185">Reference proteome</keyword>
<evidence type="ECO:0000256" key="3">
    <source>
        <dbReference type="ARBA" id="ARBA00022723"/>
    </source>
</evidence>
<evidence type="ECO:0000313" key="8">
    <source>
        <dbReference type="Proteomes" id="UP000724672"/>
    </source>
</evidence>
<dbReference type="EMBL" id="WSFT01000037">
    <property type="protein sequence ID" value="MBS4538758.1"/>
    <property type="molecule type" value="Genomic_DNA"/>
</dbReference>
<dbReference type="AlphaFoldDB" id="A0A942UTB7"/>
<dbReference type="GO" id="GO:0009245">
    <property type="term" value="P:lipid A biosynthetic process"/>
    <property type="evidence" value="ECO:0007669"/>
    <property type="project" value="TreeGrafter"/>
</dbReference>
<dbReference type="GO" id="GO:0046872">
    <property type="term" value="F:metal ion binding"/>
    <property type="evidence" value="ECO:0007669"/>
    <property type="project" value="UniProtKB-KW"/>
</dbReference>
<evidence type="ECO:0000256" key="1">
    <source>
        <dbReference type="ARBA" id="ARBA00022475"/>
    </source>
</evidence>
<evidence type="ECO:0000256" key="2">
    <source>
        <dbReference type="ARBA" id="ARBA00022519"/>
    </source>
</evidence>
<name>A0A942UTB7_9FIRM</name>
<dbReference type="InterPro" id="IPR043461">
    <property type="entry name" value="LpxH-like"/>
</dbReference>
<keyword evidence="1" id="KW-1003">Cell membrane</keyword>
<dbReference type="Pfam" id="PF00149">
    <property type="entry name" value="Metallophos"/>
    <property type="match status" value="1"/>
</dbReference>
<protein>
    <submittedName>
        <fullName evidence="7">Metallophosphoesterase family protein</fullName>
    </submittedName>
</protein>
<accession>A0A942UTB7</accession>
<evidence type="ECO:0000256" key="5">
    <source>
        <dbReference type="ARBA" id="ARBA00023211"/>
    </source>
</evidence>
<dbReference type="InterPro" id="IPR004843">
    <property type="entry name" value="Calcineurin-like_PHP"/>
</dbReference>
<dbReference type="GO" id="GO:0008758">
    <property type="term" value="F:UDP-2,3-diacylglucosamine hydrolase activity"/>
    <property type="evidence" value="ECO:0007669"/>
    <property type="project" value="TreeGrafter"/>
</dbReference>
<dbReference type="PANTHER" id="PTHR34990:SF2">
    <property type="entry name" value="BLL8164 PROTEIN"/>
    <property type="match status" value="1"/>
</dbReference>
<dbReference type="Gene3D" id="3.60.21.10">
    <property type="match status" value="1"/>
</dbReference>
<reference evidence="7" key="1">
    <citation type="submission" date="2019-12" db="EMBL/GenBank/DDBJ databases">
        <title>Clostridiaceae gen. nov. sp. nov., isolated from sediment in Xinjiang, China.</title>
        <authorList>
            <person name="Zhang R."/>
        </authorList>
    </citation>
    <scope>NUCLEOTIDE SEQUENCE</scope>
    <source>
        <strain evidence="7">D2Q-11</strain>
    </source>
</reference>
<comment type="caution">
    <text evidence="7">The sequence shown here is derived from an EMBL/GenBank/DDBJ whole genome shotgun (WGS) entry which is preliminary data.</text>
</comment>
<dbReference type="SUPFAM" id="SSF56300">
    <property type="entry name" value="Metallo-dependent phosphatases"/>
    <property type="match status" value="1"/>
</dbReference>
<keyword evidence="2" id="KW-0997">Cell inner membrane</keyword>
<evidence type="ECO:0000259" key="6">
    <source>
        <dbReference type="Pfam" id="PF00149"/>
    </source>
</evidence>
<dbReference type="InterPro" id="IPR029052">
    <property type="entry name" value="Metallo-depent_PP-like"/>
</dbReference>
<keyword evidence="3" id="KW-0479">Metal-binding</keyword>
<dbReference type="RefSeq" id="WP_203366684.1">
    <property type="nucleotide sequence ID" value="NZ_WSFT01000037.1"/>
</dbReference>
<dbReference type="GO" id="GO:0016020">
    <property type="term" value="C:membrane"/>
    <property type="evidence" value="ECO:0007669"/>
    <property type="project" value="GOC"/>
</dbReference>
<evidence type="ECO:0000256" key="4">
    <source>
        <dbReference type="ARBA" id="ARBA00023136"/>
    </source>
</evidence>
<organism evidence="7 8">
    <name type="scientific">Anaeromonas frigoriresistens</name>
    <dbReference type="NCBI Taxonomy" id="2683708"/>
    <lineage>
        <taxon>Bacteria</taxon>
        <taxon>Bacillati</taxon>
        <taxon>Bacillota</taxon>
        <taxon>Tissierellia</taxon>
        <taxon>Tissierellales</taxon>
        <taxon>Thermohalobacteraceae</taxon>
        <taxon>Anaeromonas</taxon>
    </lineage>
</organism>
<gene>
    <name evidence="7" type="ORF">GOQ27_09800</name>
</gene>
<keyword evidence="5" id="KW-0464">Manganese</keyword>
<dbReference type="Proteomes" id="UP000724672">
    <property type="component" value="Unassembled WGS sequence"/>
</dbReference>
<sequence>MYGFKHLSELFKSAERISYDNSSKIVLMSDCHRGDGSWADTFFKNQNIYFTALTHYYNENYTYIEIGDGDELWENNTMQEIIRVHKDIFWILSEFYKKDRLYFIYGNHDMVKKDEDFIKNNLYYYFDQRTKEYIPLFKNINIHEGLVLKHKDMESEIFLVHGHQIDYMNDKMWRLRRFLVKYLWRPLEIWGVNDPTSPAKDYEKKKSVGQKLTKWVIEENQMMICGHTHRSVFPETHEPPYFNDGSCVHPRGITAIEIIEGNIMLVKWEIKTKKDGTLFVGKKILAGPIMLKEYFNSSRQKAYSEYEE</sequence>
<keyword evidence="4" id="KW-0472">Membrane</keyword>
<proteinExistence type="predicted"/>